<evidence type="ECO:0000256" key="1">
    <source>
        <dbReference type="ARBA" id="ARBA00003019"/>
    </source>
</evidence>
<feature type="transmembrane region" description="Helical" evidence="12">
    <location>
        <begin position="421"/>
        <end position="439"/>
    </location>
</feature>
<dbReference type="PANTHER" id="PTHR23516:SF1">
    <property type="entry name" value="MOLYBDATE-ANION TRANSPORTER"/>
    <property type="match status" value="1"/>
</dbReference>
<comment type="caution">
    <text evidence="13">The sequence shown here is derived from an EMBL/GenBank/DDBJ whole genome shotgun (WGS) entry which is preliminary data.</text>
</comment>
<name>V2X022_MONRO</name>
<dbReference type="InterPro" id="IPR036259">
    <property type="entry name" value="MFS_trans_sf"/>
</dbReference>
<dbReference type="GO" id="GO:0005886">
    <property type="term" value="C:plasma membrane"/>
    <property type="evidence" value="ECO:0007669"/>
    <property type="project" value="UniProtKB-SubCell"/>
</dbReference>
<evidence type="ECO:0000256" key="7">
    <source>
        <dbReference type="ARBA" id="ARBA00022989"/>
    </source>
</evidence>
<dbReference type="EMBL" id="AWSO01000283">
    <property type="protein sequence ID" value="ESK92473.1"/>
    <property type="molecule type" value="Genomic_DNA"/>
</dbReference>
<evidence type="ECO:0000256" key="10">
    <source>
        <dbReference type="ARBA" id="ARBA00030646"/>
    </source>
</evidence>
<feature type="transmembrane region" description="Helical" evidence="12">
    <location>
        <begin position="85"/>
        <end position="105"/>
    </location>
</feature>
<dbReference type="GO" id="GO:0015098">
    <property type="term" value="F:molybdate ion transmembrane transporter activity"/>
    <property type="evidence" value="ECO:0007669"/>
    <property type="project" value="InterPro"/>
</dbReference>
<keyword evidence="7 12" id="KW-1133">Transmembrane helix</keyword>
<keyword evidence="6 12" id="KW-0812">Transmembrane</keyword>
<feature type="transmembrane region" description="Helical" evidence="12">
    <location>
        <begin position="54"/>
        <end position="73"/>
    </location>
</feature>
<gene>
    <name evidence="13" type="ORF">Moror_4510</name>
</gene>
<dbReference type="Proteomes" id="UP000017559">
    <property type="component" value="Unassembled WGS sequence"/>
</dbReference>
<feature type="transmembrane region" description="Helical" evidence="12">
    <location>
        <begin position="302"/>
        <end position="325"/>
    </location>
</feature>
<comment type="function">
    <text evidence="1">Mediates high-affinity intracellular uptake of the rare oligo-element molybdenum.</text>
</comment>
<evidence type="ECO:0000256" key="8">
    <source>
        <dbReference type="ARBA" id="ARBA00023065"/>
    </source>
</evidence>
<evidence type="ECO:0000313" key="13">
    <source>
        <dbReference type="EMBL" id="ESK92473.1"/>
    </source>
</evidence>
<evidence type="ECO:0000256" key="5">
    <source>
        <dbReference type="ARBA" id="ARBA00022475"/>
    </source>
</evidence>
<dbReference type="InterPro" id="IPR008509">
    <property type="entry name" value="MOT2/MFSD5"/>
</dbReference>
<accession>V2X022</accession>
<evidence type="ECO:0000256" key="11">
    <source>
        <dbReference type="ARBA" id="ARBA00032555"/>
    </source>
</evidence>
<evidence type="ECO:0000256" key="3">
    <source>
        <dbReference type="ARBA" id="ARBA00021242"/>
    </source>
</evidence>
<feature type="transmembrane region" description="Helical" evidence="12">
    <location>
        <begin position="176"/>
        <end position="196"/>
    </location>
</feature>
<feature type="transmembrane region" description="Helical" evidence="12">
    <location>
        <begin position="267"/>
        <end position="290"/>
    </location>
</feature>
<sequence length="481" mass="52182">MSNFYERQLLWLTGTCVFSLFVEHQVSKRKQASNADARREKGSSTMLSTLMRQYLVVYAIVMCADWLQGPYVYSLYREQYGFPERLVAVLFVTGFMSAGLTAPLVGAWADQYGRRRLCLVFCVTYTITCCCILFPFLPILLCGRIFGGISTSILFSAFESWVVSASQSMGLPQSDLSMILGRATLVNGFVAAGSGVVSNQLVGYTSSFASPFVASGALLVLSYVVIRGTWSENFGNSSEAGAAAVTGDLFQTRRLGQAWRIVQKDPLLLVLGFTQTCFEGGMYLFVFLWVPSLQEASLSNKLPLGYIFSAFMVSMMLGSLLYTVITTHFAPPVPNSQLPNPSSTNTQNDKADTSLTLHAKLSSSVCAASALALAISVTSQSEYTRFWAFCAFEACVGMYYPVQGMLRGTLISNEHRATLSALFRVPLNVFVVVSLLTGVSSARYAVLSATSLMLAVSSILTGVVIVGKADTVRDGGRPLRG</sequence>
<reference evidence="13 14" key="1">
    <citation type="journal article" date="2014" name="BMC Genomics">
        <title>Genome and secretome analysis of the hemibiotrophic fungal pathogen, Moniliophthora roreri, which causes frosty pod rot disease of cacao: mechanisms of the biotrophic and necrotrophic phases.</title>
        <authorList>
            <person name="Meinhardt L.W."/>
            <person name="Costa G.G.L."/>
            <person name="Thomazella D.P.T."/>
            <person name="Teixeira P.J.P.L."/>
            <person name="Carazzolle M.F."/>
            <person name="Schuster S.C."/>
            <person name="Carlson J.E."/>
            <person name="Guiltinan M.J."/>
            <person name="Mieczkowski P."/>
            <person name="Farmer A."/>
            <person name="Ramaraj T."/>
            <person name="Crozier J."/>
            <person name="Davis R.E."/>
            <person name="Shao J."/>
            <person name="Melnick R.L."/>
            <person name="Pereira G.A.G."/>
            <person name="Bailey B.A."/>
        </authorList>
    </citation>
    <scope>NUCLEOTIDE SEQUENCE [LARGE SCALE GENOMIC DNA]</scope>
    <source>
        <strain evidence="13 14">MCA 2997</strain>
    </source>
</reference>
<organism evidence="13 14">
    <name type="scientific">Moniliophthora roreri (strain MCA 2997)</name>
    <name type="common">Cocoa frosty pod rot fungus</name>
    <name type="synonym">Crinipellis roreri</name>
    <dbReference type="NCBI Taxonomy" id="1381753"/>
    <lineage>
        <taxon>Eukaryota</taxon>
        <taxon>Fungi</taxon>
        <taxon>Dikarya</taxon>
        <taxon>Basidiomycota</taxon>
        <taxon>Agaricomycotina</taxon>
        <taxon>Agaricomycetes</taxon>
        <taxon>Agaricomycetidae</taxon>
        <taxon>Agaricales</taxon>
        <taxon>Marasmiineae</taxon>
        <taxon>Marasmiaceae</taxon>
        <taxon>Moniliophthora</taxon>
    </lineage>
</organism>
<dbReference type="CDD" id="cd17487">
    <property type="entry name" value="MFS_MFSD5_like"/>
    <property type="match status" value="1"/>
</dbReference>
<keyword evidence="4" id="KW-0813">Transport</keyword>
<evidence type="ECO:0000256" key="2">
    <source>
        <dbReference type="ARBA" id="ARBA00004651"/>
    </source>
</evidence>
<keyword evidence="14" id="KW-1185">Reference proteome</keyword>
<dbReference type="SUPFAM" id="SSF103473">
    <property type="entry name" value="MFS general substrate transporter"/>
    <property type="match status" value="1"/>
</dbReference>
<dbReference type="Pfam" id="PF05631">
    <property type="entry name" value="MFS_5"/>
    <property type="match status" value="1"/>
</dbReference>
<dbReference type="AlphaFoldDB" id="V2X022"/>
<dbReference type="STRING" id="1381753.V2X022"/>
<dbReference type="HOGENOM" id="CLU_034007_2_0_1"/>
<feature type="transmembrane region" description="Helical" evidence="12">
    <location>
        <begin position="208"/>
        <end position="226"/>
    </location>
</feature>
<dbReference type="PANTHER" id="PTHR23516">
    <property type="entry name" value="SAM (S-ADENOSYL METHIONINE) TRANSPORTER"/>
    <property type="match status" value="1"/>
</dbReference>
<comment type="subcellular location">
    <subcellularLocation>
        <location evidence="2">Cell membrane</location>
        <topology evidence="2">Multi-pass membrane protein</topology>
    </subcellularLocation>
</comment>
<dbReference type="GO" id="GO:0006811">
    <property type="term" value="P:monoatomic ion transport"/>
    <property type="evidence" value="ECO:0007669"/>
    <property type="project" value="UniProtKB-KW"/>
</dbReference>
<feature type="transmembrane region" description="Helical" evidence="12">
    <location>
        <begin position="145"/>
        <end position="164"/>
    </location>
</feature>
<keyword evidence="8" id="KW-0406">Ion transport</keyword>
<feature type="transmembrane region" description="Helical" evidence="12">
    <location>
        <begin position="117"/>
        <end position="139"/>
    </location>
</feature>
<dbReference type="Gene3D" id="1.20.1250.20">
    <property type="entry name" value="MFS general substrate transporter like domains"/>
    <property type="match status" value="1"/>
</dbReference>
<keyword evidence="5" id="KW-1003">Cell membrane</keyword>
<evidence type="ECO:0000313" key="14">
    <source>
        <dbReference type="Proteomes" id="UP000017559"/>
    </source>
</evidence>
<proteinExistence type="predicted"/>
<evidence type="ECO:0000256" key="12">
    <source>
        <dbReference type="SAM" id="Phobius"/>
    </source>
</evidence>
<feature type="transmembrane region" description="Helical" evidence="12">
    <location>
        <begin position="445"/>
        <end position="467"/>
    </location>
</feature>
<dbReference type="KEGG" id="mrr:Moror_4510"/>
<protein>
    <recommendedName>
        <fullName evidence="3">Molybdate-anion transporter</fullName>
    </recommendedName>
    <alternativeName>
        <fullName evidence="10">Major facilitator superfamily domain-containing protein 5</fullName>
    </alternativeName>
    <alternativeName>
        <fullName evidence="11">Molybdate transporter 2 homolog</fullName>
    </alternativeName>
</protein>
<evidence type="ECO:0000256" key="4">
    <source>
        <dbReference type="ARBA" id="ARBA00022448"/>
    </source>
</evidence>
<dbReference type="OrthoDB" id="263957at2759"/>
<evidence type="ECO:0000256" key="6">
    <source>
        <dbReference type="ARBA" id="ARBA00022692"/>
    </source>
</evidence>
<evidence type="ECO:0000256" key="9">
    <source>
        <dbReference type="ARBA" id="ARBA00023136"/>
    </source>
</evidence>
<keyword evidence="9 12" id="KW-0472">Membrane</keyword>